<accession>A0AA35XAG4</accession>
<evidence type="ECO:0000313" key="4">
    <source>
        <dbReference type="EMBL" id="CAI8043632.1"/>
    </source>
</evidence>
<comment type="caution">
    <text evidence="4">The sequence shown here is derived from an EMBL/GenBank/DDBJ whole genome shotgun (WGS) entry which is preliminary data.</text>
</comment>
<dbReference type="InterPro" id="IPR050259">
    <property type="entry name" value="SDR"/>
</dbReference>
<gene>
    <name evidence="4" type="ORF">GBAR_LOCUS24200</name>
</gene>
<sequence>MTQGITGGLVMDFGLEGKKAFVAGGGRGIGKAIARVLAQEGCDVVIASRSMDQLEEAAREISDATGHTVIPMQMDATQTDQVNRVVAAAAEQLGGLHIIVNSASLPGGSDDAVGYVETVNEESLMADFDVKFVGALRCAKAAIPILKEQGYGRIINISGGNARNAGNLSGGARNVSMVHMTKTLSNDLGRYGITVNCIHPGTTRTERTAVMLEARAAQQGVTATEVEQQDFTPGSGRGNAICRMVDAEEIGFLTAFLASDKAWAVTGEVIAAGGGVGTAVFY</sequence>
<dbReference type="PANTHER" id="PTHR42879">
    <property type="entry name" value="3-OXOACYL-(ACYL-CARRIER-PROTEIN) REDUCTASE"/>
    <property type="match status" value="1"/>
</dbReference>
<comment type="similarity">
    <text evidence="1">Belongs to the short-chain dehydrogenases/reductases (SDR) family.</text>
</comment>
<name>A0AA35XAG4_GEOBA</name>
<dbReference type="GO" id="GO:0004316">
    <property type="term" value="F:3-oxoacyl-[acyl-carrier-protein] reductase (NADPH) activity"/>
    <property type="evidence" value="ECO:0007669"/>
    <property type="project" value="UniProtKB-EC"/>
</dbReference>
<dbReference type="PANTHER" id="PTHR42879:SF6">
    <property type="entry name" value="NADPH-DEPENDENT REDUCTASE BACG"/>
    <property type="match status" value="1"/>
</dbReference>
<dbReference type="SUPFAM" id="SSF51735">
    <property type="entry name" value="NAD(P)-binding Rossmann-fold domains"/>
    <property type="match status" value="1"/>
</dbReference>
<proteinExistence type="inferred from homology"/>
<keyword evidence="5" id="KW-1185">Reference proteome</keyword>
<evidence type="ECO:0000256" key="1">
    <source>
        <dbReference type="ARBA" id="ARBA00006484"/>
    </source>
</evidence>
<dbReference type="InterPro" id="IPR036291">
    <property type="entry name" value="NAD(P)-bd_dom_sf"/>
</dbReference>
<dbReference type="InterPro" id="IPR002347">
    <property type="entry name" value="SDR_fam"/>
</dbReference>
<comment type="catalytic activity">
    <reaction evidence="3">
        <text>a (3R)-hydroxyacyl-[ACP] + NADP(+) = a 3-oxoacyl-[ACP] + NADPH + H(+)</text>
        <dbReference type="Rhea" id="RHEA:17397"/>
        <dbReference type="Rhea" id="RHEA-COMP:9916"/>
        <dbReference type="Rhea" id="RHEA-COMP:9945"/>
        <dbReference type="ChEBI" id="CHEBI:15378"/>
        <dbReference type="ChEBI" id="CHEBI:57783"/>
        <dbReference type="ChEBI" id="CHEBI:58349"/>
        <dbReference type="ChEBI" id="CHEBI:78776"/>
        <dbReference type="ChEBI" id="CHEBI:78827"/>
        <dbReference type="EC" id="1.1.1.100"/>
    </reaction>
</comment>
<evidence type="ECO:0000256" key="3">
    <source>
        <dbReference type="ARBA" id="ARBA00048508"/>
    </source>
</evidence>
<dbReference type="EC" id="1.1.1.100" evidence="2"/>
<dbReference type="Pfam" id="PF13561">
    <property type="entry name" value="adh_short_C2"/>
    <property type="match status" value="1"/>
</dbReference>
<evidence type="ECO:0000256" key="2">
    <source>
        <dbReference type="ARBA" id="ARBA00012948"/>
    </source>
</evidence>
<organism evidence="4 5">
    <name type="scientific">Geodia barretti</name>
    <name type="common">Barrett's horny sponge</name>
    <dbReference type="NCBI Taxonomy" id="519541"/>
    <lineage>
        <taxon>Eukaryota</taxon>
        <taxon>Metazoa</taxon>
        <taxon>Porifera</taxon>
        <taxon>Demospongiae</taxon>
        <taxon>Heteroscleromorpha</taxon>
        <taxon>Tetractinellida</taxon>
        <taxon>Astrophorina</taxon>
        <taxon>Geodiidae</taxon>
        <taxon>Geodia</taxon>
    </lineage>
</organism>
<evidence type="ECO:0000313" key="5">
    <source>
        <dbReference type="Proteomes" id="UP001174909"/>
    </source>
</evidence>
<dbReference type="Gene3D" id="3.40.50.720">
    <property type="entry name" value="NAD(P)-binding Rossmann-like Domain"/>
    <property type="match status" value="1"/>
</dbReference>
<dbReference type="PRINTS" id="PR00081">
    <property type="entry name" value="GDHRDH"/>
</dbReference>
<dbReference type="AlphaFoldDB" id="A0AA35XAG4"/>
<protein>
    <recommendedName>
        <fullName evidence="2">3-oxoacyl-[acyl-carrier-protein] reductase</fullName>
        <ecNumber evidence="2">1.1.1.100</ecNumber>
    </recommendedName>
</protein>
<reference evidence="4" key="1">
    <citation type="submission" date="2023-03" db="EMBL/GenBank/DDBJ databases">
        <authorList>
            <person name="Steffen K."/>
            <person name="Cardenas P."/>
        </authorList>
    </citation>
    <scope>NUCLEOTIDE SEQUENCE</scope>
</reference>
<dbReference type="Proteomes" id="UP001174909">
    <property type="component" value="Unassembled WGS sequence"/>
</dbReference>
<dbReference type="EMBL" id="CASHTH010003343">
    <property type="protein sequence ID" value="CAI8043632.1"/>
    <property type="molecule type" value="Genomic_DNA"/>
</dbReference>